<organism evidence="2 3">
    <name type="scientific">Cyanobium gracile UHCC 0281</name>
    <dbReference type="NCBI Taxonomy" id="3110309"/>
    <lineage>
        <taxon>Bacteria</taxon>
        <taxon>Bacillati</taxon>
        <taxon>Cyanobacteriota</taxon>
        <taxon>Cyanophyceae</taxon>
        <taxon>Synechococcales</taxon>
        <taxon>Prochlorococcaceae</taxon>
        <taxon>Cyanobium</taxon>
    </lineage>
</organism>
<dbReference type="Proteomes" id="UP001302329">
    <property type="component" value="Unassembled WGS sequence"/>
</dbReference>
<dbReference type="InterPro" id="IPR027843">
    <property type="entry name" value="DUF4440"/>
</dbReference>
<dbReference type="EMBL" id="JAYGHY010000051">
    <property type="protein sequence ID" value="MEA5443472.1"/>
    <property type="molecule type" value="Genomic_DNA"/>
</dbReference>
<reference evidence="2 3" key="1">
    <citation type="submission" date="2023-12" db="EMBL/GenBank/DDBJ databases">
        <title>Baltic Sea Cyanobacteria.</title>
        <authorList>
            <person name="Delbaje E."/>
            <person name="Fewer D.P."/>
            <person name="Shishido T.K."/>
        </authorList>
    </citation>
    <scope>NUCLEOTIDE SEQUENCE [LARGE SCALE GENOMIC DNA]</scope>
    <source>
        <strain evidence="2 3">UHCC 0281</strain>
    </source>
</reference>
<gene>
    <name evidence="2" type="ORF">VB739_12975</name>
</gene>
<dbReference type="Gene3D" id="3.10.450.50">
    <property type="match status" value="1"/>
</dbReference>
<dbReference type="Pfam" id="PF14534">
    <property type="entry name" value="DUF4440"/>
    <property type="match status" value="1"/>
</dbReference>
<keyword evidence="3" id="KW-1185">Reference proteome</keyword>
<comment type="caution">
    <text evidence="2">The sequence shown here is derived from an EMBL/GenBank/DDBJ whole genome shotgun (WGS) entry which is preliminary data.</text>
</comment>
<sequence>MEPEIASLEEQLREAMLASDVPSLEALISPDLVFVNHFGVVLSKEEDLALHYSGALRFHRIDPSERRILMLEQAAFVGVRVHLWGVFNGFPLQEDLRFSRLWQRHASGAWQVVAGQATRVQTSAPPPS</sequence>
<dbReference type="SUPFAM" id="SSF54427">
    <property type="entry name" value="NTF2-like"/>
    <property type="match status" value="1"/>
</dbReference>
<name>A0ABU5SZL8_9CYAN</name>
<evidence type="ECO:0000259" key="1">
    <source>
        <dbReference type="Pfam" id="PF14534"/>
    </source>
</evidence>
<dbReference type="InterPro" id="IPR032710">
    <property type="entry name" value="NTF2-like_dom_sf"/>
</dbReference>
<proteinExistence type="predicted"/>
<evidence type="ECO:0000313" key="2">
    <source>
        <dbReference type="EMBL" id="MEA5443472.1"/>
    </source>
</evidence>
<protein>
    <submittedName>
        <fullName evidence="2">Nuclear transport factor 2 family protein</fullName>
    </submittedName>
</protein>
<evidence type="ECO:0000313" key="3">
    <source>
        <dbReference type="Proteomes" id="UP001302329"/>
    </source>
</evidence>
<dbReference type="RefSeq" id="WP_323357472.1">
    <property type="nucleotide sequence ID" value="NZ_JAYGHY010000051.1"/>
</dbReference>
<accession>A0ABU5SZL8</accession>
<feature type="domain" description="DUF4440" evidence="1">
    <location>
        <begin position="5"/>
        <end position="112"/>
    </location>
</feature>